<dbReference type="Gene3D" id="1.10.1200.10">
    <property type="entry name" value="ACP-like"/>
    <property type="match status" value="1"/>
</dbReference>
<proteinExistence type="predicted"/>
<dbReference type="Pfam" id="PF00550">
    <property type="entry name" value="PP-binding"/>
    <property type="match status" value="1"/>
</dbReference>
<dbReference type="SUPFAM" id="SSF47336">
    <property type="entry name" value="ACP-like"/>
    <property type="match status" value="1"/>
</dbReference>
<keyword evidence="2" id="KW-1185">Reference proteome</keyword>
<dbReference type="STRING" id="1280941.HY2_10290"/>
<gene>
    <name evidence="1" type="ORF">HY3_10475</name>
</gene>
<dbReference type="InterPro" id="IPR036736">
    <property type="entry name" value="ACP-like_sf"/>
</dbReference>
<name>A0A062U6P7_9PROT</name>
<organism evidence="1 2">
    <name type="scientific">Hyphomonas pacifica</name>
    <dbReference type="NCBI Taxonomy" id="1280941"/>
    <lineage>
        <taxon>Bacteria</taxon>
        <taxon>Pseudomonadati</taxon>
        <taxon>Pseudomonadota</taxon>
        <taxon>Alphaproteobacteria</taxon>
        <taxon>Hyphomonadales</taxon>
        <taxon>Hyphomonadaceae</taxon>
        <taxon>Hyphomonas</taxon>
    </lineage>
</organism>
<dbReference type="AlphaFoldDB" id="A0A062U6P7"/>
<dbReference type="OrthoDB" id="9811033at2"/>
<dbReference type="EMBL" id="AWFB01000010">
    <property type="protein sequence ID" value="RAN34561.1"/>
    <property type="molecule type" value="Genomic_DNA"/>
</dbReference>
<reference evidence="1 2" key="1">
    <citation type="submission" date="2013-04" db="EMBL/GenBank/DDBJ databases">
        <title>Hyphomonas sp. T24B3 Genome Sequencing.</title>
        <authorList>
            <person name="Lai Q."/>
            <person name="Shao Z."/>
        </authorList>
    </citation>
    <scope>NUCLEOTIDE SEQUENCE [LARGE SCALE GENOMIC DNA]</scope>
    <source>
        <strain evidence="1 2">T24B3</strain>
    </source>
</reference>
<protein>
    <submittedName>
        <fullName evidence="1">Uncharacterized protein</fullName>
    </submittedName>
</protein>
<dbReference type="PROSITE" id="PS50075">
    <property type="entry name" value="CARRIER"/>
    <property type="match status" value="1"/>
</dbReference>
<dbReference type="Proteomes" id="UP000249123">
    <property type="component" value="Unassembled WGS sequence"/>
</dbReference>
<accession>A0A062U6P7</accession>
<dbReference type="RefSeq" id="WP_034825117.1">
    <property type="nucleotide sequence ID" value="NZ_AWFA01000010.1"/>
</dbReference>
<sequence length="77" mass="8657">MSTETRLNEVFQTVFLDDDLELSDDMTAADVDGWDSLAHINLMFAIEQEFGFQFPGNELAELPNIGALKAFIDSKTR</sequence>
<accession>A0A328JV82</accession>
<dbReference type="eggNOG" id="COG0236">
    <property type="taxonomic scope" value="Bacteria"/>
</dbReference>
<evidence type="ECO:0000313" key="2">
    <source>
        <dbReference type="Proteomes" id="UP000249123"/>
    </source>
</evidence>
<dbReference type="InterPro" id="IPR009081">
    <property type="entry name" value="PP-bd_ACP"/>
</dbReference>
<evidence type="ECO:0000313" key="1">
    <source>
        <dbReference type="EMBL" id="RAN34561.1"/>
    </source>
</evidence>
<comment type="caution">
    <text evidence="1">The sequence shown here is derived from an EMBL/GenBank/DDBJ whole genome shotgun (WGS) entry which is preliminary data.</text>
</comment>